<dbReference type="Proteomes" id="UP000028073">
    <property type="component" value="Unassembled WGS sequence"/>
</dbReference>
<accession>A0A081NJ71</accession>
<dbReference type="PROSITE" id="PS51762">
    <property type="entry name" value="GH16_2"/>
    <property type="match status" value="1"/>
</dbReference>
<organism evidence="3 4">
    <name type="scientific">Endozoicomonas numazuensis</name>
    <dbReference type="NCBI Taxonomy" id="1137799"/>
    <lineage>
        <taxon>Bacteria</taxon>
        <taxon>Pseudomonadati</taxon>
        <taxon>Pseudomonadota</taxon>
        <taxon>Gammaproteobacteria</taxon>
        <taxon>Oceanospirillales</taxon>
        <taxon>Endozoicomonadaceae</taxon>
        <taxon>Endozoicomonas</taxon>
    </lineage>
</organism>
<dbReference type="InterPro" id="IPR013320">
    <property type="entry name" value="ConA-like_dom_sf"/>
</dbReference>
<evidence type="ECO:0000256" key="1">
    <source>
        <dbReference type="ARBA" id="ARBA00006865"/>
    </source>
</evidence>
<feature type="domain" description="GH16" evidence="2">
    <location>
        <begin position="23"/>
        <end position="277"/>
    </location>
</feature>
<name>A0A081NJ71_9GAMM</name>
<dbReference type="Gene3D" id="2.60.120.200">
    <property type="match status" value="1"/>
</dbReference>
<dbReference type="GO" id="GO:0005975">
    <property type="term" value="P:carbohydrate metabolic process"/>
    <property type="evidence" value="ECO:0007669"/>
    <property type="project" value="InterPro"/>
</dbReference>
<dbReference type="eggNOG" id="COG2273">
    <property type="taxonomic scope" value="Bacteria"/>
</dbReference>
<dbReference type="SUPFAM" id="SSF49899">
    <property type="entry name" value="Concanavalin A-like lectins/glucanases"/>
    <property type="match status" value="1"/>
</dbReference>
<gene>
    <name evidence="3" type="ORF">GZ78_13500</name>
</gene>
<dbReference type="PANTHER" id="PTHR10963:SF55">
    <property type="entry name" value="GLYCOSIDE HYDROLASE FAMILY 16 PROTEIN"/>
    <property type="match status" value="1"/>
</dbReference>
<dbReference type="CDD" id="cd08023">
    <property type="entry name" value="GH16_laminarinase_like"/>
    <property type="match status" value="1"/>
</dbReference>
<dbReference type="STRING" id="1137799.GZ78_13500"/>
<dbReference type="AlphaFoldDB" id="A0A081NJ71"/>
<dbReference type="InterPro" id="IPR050546">
    <property type="entry name" value="Glycosyl_Hydrlase_16"/>
</dbReference>
<dbReference type="PANTHER" id="PTHR10963">
    <property type="entry name" value="GLYCOSYL HYDROLASE-RELATED"/>
    <property type="match status" value="1"/>
</dbReference>
<protein>
    <recommendedName>
        <fullName evidence="2">GH16 domain-containing protein</fullName>
    </recommendedName>
</protein>
<proteinExistence type="inferred from homology"/>
<dbReference type="GO" id="GO:0004553">
    <property type="term" value="F:hydrolase activity, hydrolyzing O-glycosyl compounds"/>
    <property type="evidence" value="ECO:0007669"/>
    <property type="project" value="InterPro"/>
</dbReference>
<evidence type="ECO:0000313" key="4">
    <source>
        <dbReference type="Proteomes" id="UP000028073"/>
    </source>
</evidence>
<dbReference type="Pfam" id="PF00722">
    <property type="entry name" value="Glyco_hydro_16"/>
    <property type="match status" value="1"/>
</dbReference>
<comment type="caution">
    <text evidence="3">The sequence shown here is derived from an EMBL/GenBank/DDBJ whole genome shotgun (WGS) entry which is preliminary data.</text>
</comment>
<evidence type="ECO:0000313" key="3">
    <source>
        <dbReference type="EMBL" id="KEQ18494.1"/>
    </source>
</evidence>
<sequence>MTLFTLFVSHVSSASEWKLVWQDEFDYTGLPDNKKWNYEEGYIRNSELQTYTRDKQNARVEDGILIIEAHQQKRADANTNTCTSSNRIIQWWCRKTGSKQEAYYYTSASLTTQSRFEWTHGRIEVRAKLPQGRGVWPAIWLLGTRIEEVGWPATGEIDIMEFVGYQPDRIHGALHTGNRNHKKGNAATGSISVSDTGKNFHTYAVEWSSDTVEFYLDDQKYFIYQKEGGSAADWPFDDPMYLIINLAIGGGWGGKEGIDRAVFPQQFLIDFVRIYQH</sequence>
<keyword evidence="4" id="KW-1185">Reference proteome</keyword>
<evidence type="ECO:0000259" key="2">
    <source>
        <dbReference type="PROSITE" id="PS51762"/>
    </source>
</evidence>
<dbReference type="EMBL" id="JOKH01000002">
    <property type="protein sequence ID" value="KEQ18494.1"/>
    <property type="molecule type" value="Genomic_DNA"/>
</dbReference>
<comment type="similarity">
    <text evidence="1">Belongs to the glycosyl hydrolase 16 family.</text>
</comment>
<reference evidence="3 4" key="1">
    <citation type="submission" date="2014-06" db="EMBL/GenBank/DDBJ databases">
        <title>Whole Genome Sequences of Three Symbiotic Endozoicomonas Bacteria.</title>
        <authorList>
            <person name="Neave M.J."/>
            <person name="Apprill A."/>
            <person name="Voolstra C.R."/>
        </authorList>
    </citation>
    <scope>NUCLEOTIDE SEQUENCE [LARGE SCALE GENOMIC DNA]</scope>
    <source>
        <strain evidence="3 4">DSM 25634</strain>
    </source>
</reference>
<dbReference type="InterPro" id="IPR000757">
    <property type="entry name" value="Beta-glucanase-like"/>
</dbReference>